<dbReference type="InterPro" id="IPR029044">
    <property type="entry name" value="Nucleotide-diphossugar_trans"/>
</dbReference>
<dbReference type="RefSeq" id="WP_259095455.1">
    <property type="nucleotide sequence ID" value="NZ_BAAAZC010000054.1"/>
</dbReference>
<comment type="caution">
    <text evidence="2">The sequence shown here is derived from an EMBL/GenBank/DDBJ whole genome shotgun (WGS) entry which is preliminary data.</text>
</comment>
<dbReference type="InterPro" id="IPR050834">
    <property type="entry name" value="Glycosyltransf_2"/>
</dbReference>
<sequence>MRIAVVVVTYNRLSLLKECLIALKNQTLKINKIFIVNNGSTDGTTEWLAQQDGFFIVNQENLGSSGGFSKGISMASKENFDWIWVMDDDAEPALNCLENCLKAANNNDVDIIAPLLLKASTNKVDVMHRGTIVESLTKFESVPHLLREDKINTDYVENVEFVSFVGPLYSKKAVQIVGIPKAELFLHHDDFEYSIRMKDAGLKSLLVYSAMIFHKEAAHVHEKSKWLKFNKPTPKQKLFIKYFSPRNKAFIVRKRKGVLAAIIISFPVLAREFTRHIFTNPILLPGRLSFFFNAITDGIKGNLDNGKSKRLIDKLKK</sequence>
<dbReference type="Proteomes" id="UP001500742">
    <property type="component" value="Unassembled WGS sequence"/>
</dbReference>
<dbReference type="SUPFAM" id="SSF53448">
    <property type="entry name" value="Nucleotide-diphospho-sugar transferases"/>
    <property type="match status" value="1"/>
</dbReference>
<gene>
    <name evidence="2" type="ORF">GCM10022210_56470</name>
</gene>
<dbReference type="InterPro" id="IPR001173">
    <property type="entry name" value="Glyco_trans_2-like"/>
</dbReference>
<dbReference type="PANTHER" id="PTHR43685">
    <property type="entry name" value="GLYCOSYLTRANSFERASE"/>
    <property type="match status" value="1"/>
</dbReference>
<dbReference type="EMBL" id="BAAAZC010000054">
    <property type="protein sequence ID" value="GAA3994854.1"/>
    <property type="molecule type" value="Genomic_DNA"/>
</dbReference>
<accession>A0ABP7RAE7</accession>
<evidence type="ECO:0000259" key="1">
    <source>
        <dbReference type="Pfam" id="PF00535"/>
    </source>
</evidence>
<keyword evidence="3" id="KW-1185">Reference proteome</keyword>
<dbReference type="Pfam" id="PF00535">
    <property type="entry name" value="Glycos_transf_2"/>
    <property type="match status" value="1"/>
</dbReference>
<proteinExistence type="predicted"/>
<evidence type="ECO:0000313" key="3">
    <source>
        <dbReference type="Proteomes" id="UP001500742"/>
    </source>
</evidence>
<reference evidence="3" key="1">
    <citation type="journal article" date="2019" name="Int. J. Syst. Evol. Microbiol.">
        <title>The Global Catalogue of Microorganisms (GCM) 10K type strain sequencing project: providing services to taxonomists for standard genome sequencing and annotation.</title>
        <authorList>
            <consortium name="The Broad Institute Genomics Platform"/>
            <consortium name="The Broad Institute Genome Sequencing Center for Infectious Disease"/>
            <person name="Wu L."/>
            <person name="Ma J."/>
        </authorList>
    </citation>
    <scope>NUCLEOTIDE SEQUENCE [LARGE SCALE GENOMIC DNA]</scope>
    <source>
        <strain evidence="3">JCM 16601</strain>
    </source>
</reference>
<dbReference type="Gene3D" id="3.90.550.10">
    <property type="entry name" value="Spore Coat Polysaccharide Biosynthesis Protein SpsA, Chain A"/>
    <property type="match status" value="1"/>
</dbReference>
<organism evidence="2 3">
    <name type="scientific">Mucilaginibacter dorajii</name>
    <dbReference type="NCBI Taxonomy" id="692994"/>
    <lineage>
        <taxon>Bacteria</taxon>
        <taxon>Pseudomonadati</taxon>
        <taxon>Bacteroidota</taxon>
        <taxon>Sphingobacteriia</taxon>
        <taxon>Sphingobacteriales</taxon>
        <taxon>Sphingobacteriaceae</taxon>
        <taxon>Mucilaginibacter</taxon>
    </lineage>
</organism>
<name>A0ABP7RAE7_9SPHI</name>
<protein>
    <submittedName>
        <fullName evidence="2">Glycosyltransferase family 2 protein</fullName>
    </submittedName>
</protein>
<feature type="domain" description="Glycosyltransferase 2-like" evidence="1">
    <location>
        <begin position="5"/>
        <end position="138"/>
    </location>
</feature>
<evidence type="ECO:0000313" key="2">
    <source>
        <dbReference type="EMBL" id="GAA3994854.1"/>
    </source>
</evidence>
<dbReference type="PANTHER" id="PTHR43685:SF2">
    <property type="entry name" value="GLYCOSYLTRANSFERASE 2-LIKE DOMAIN-CONTAINING PROTEIN"/>
    <property type="match status" value="1"/>
</dbReference>